<organism evidence="10 11">
    <name type="scientific">Tortispora caseinolytica NRRL Y-17796</name>
    <dbReference type="NCBI Taxonomy" id="767744"/>
    <lineage>
        <taxon>Eukaryota</taxon>
        <taxon>Fungi</taxon>
        <taxon>Dikarya</taxon>
        <taxon>Ascomycota</taxon>
        <taxon>Saccharomycotina</taxon>
        <taxon>Trigonopsidomycetes</taxon>
        <taxon>Trigonopsidales</taxon>
        <taxon>Trigonopsidaceae</taxon>
        <taxon>Tortispora</taxon>
    </lineage>
</organism>
<evidence type="ECO:0000256" key="8">
    <source>
        <dbReference type="RuleBase" id="RU000382"/>
    </source>
</evidence>
<dbReference type="PANTHER" id="PTHR43321:SF3">
    <property type="entry name" value="GLUTAMATE DECARBOXYLASE"/>
    <property type="match status" value="1"/>
</dbReference>
<dbReference type="Pfam" id="PF00282">
    <property type="entry name" value="Pyridoxal_deC"/>
    <property type="match status" value="1"/>
</dbReference>
<keyword evidence="9" id="KW-0210">Decarboxylase</keyword>
<dbReference type="EC" id="4.1.1.15" evidence="3 9"/>
<accession>A0A1E4TM36</accession>
<evidence type="ECO:0000256" key="9">
    <source>
        <dbReference type="RuleBase" id="RU361171"/>
    </source>
</evidence>
<evidence type="ECO:0000256" key="6">
    <source>
        <dbReference type="ARBA" id="ARBA00048868"/>
    </source>
</evidence>
<dbReference type="PANTHER" id="PTHR43321">
    <property type="entry name" value="GLUTAMATE DECARBOXYLASE"/>
    <property type="match status" value="1"/>
</dbReference>
<dbReference type="Proteomes" id="UP000095023">
    <property type="component" value="Unassembled WGS sequence"/>
</dbReference>
<evidence type="ECO:0000256" key="4">
    <source>
        <dbReference type="ARBA" id="ARBA00022898"/>
    </source>
</evidence>
<evidence type="ECO:0000256" key="7">
    <source>
        <dbReference type="PIRSR" id="PIRSR602129-50"/>
    </source>
</evidence>
<dbReference type="Gene3D" id="4.10.280.50">
    <property type="match status" value="1"/>
</dbReference>
<dbReference type="GO" id="GO:0005829">
    <property type="term" value="C:cytosol"/>
    <property type="evidence" value="ECO:0007669"/>
    <property type="project" value="TreeGrafter"/>
</dbReference>
<evidence type="ECO:0000256" key="3">
    <source>
        <dbReference type="ARBA" id="ARBA00012421"/>
    </source>
</evidence>
<keyword evidence="5 8" id="KW-0456">Lyase</keyword>
<dbReference type="EMBL" id="KV453841">
    <property type="protein sequence ID" value="ODV92708.1"/>
    <property type="molecule type" value="Genomic_DNA"/>
</dbReference>
<evidence type="ECO:0000256" key="5">
    <source>
        <dbReference type="ARBA" id="ARBA00023239"/>
    </source>
</evidence>
<dbReference type="InterPro" id="IPR010107">
    <property type="entry name" value="Glutamate_decarboxylase"/>
</dbReference>
<evidence type="ECO:0000256" key="1">
    <source>
        <dbReference type="ARBA" id="ARBA00001933"/>
    </source>
</evidence>
<dbReference type="GO" id="GO:0006538">
    <property type="term" value="P:L-glutamate catabolic process"/>
    <property type="evidence" value="ECO:0007669"/>
    <property type="project" value="EnsemblFungi"/>
</dbReference>
<keyword evidence="4 7" id="KW-0663">Pyridoxal phosphate</keyword>
<protein>
    <recommendedName>
        <fullName evidence="3 9">Glutamate decarboxylase</fullName>
        <ecNumber evidence="3 9">4.1.1.15</ecNumber>
    </recommendedName>
</protein>
<sequence length="537" mass="60458">MLHKGVDPNELIKELSEEEKKNTLGEVDILLNHQIQSRYRSQFQTSVTIPRYVVPEEGVEPEVAYRFISSDLDLDGKPGLNCASFVNTYCDDNMRQLTLDNLTKNLSDVDEYPAMMDIHARCISFLSNLWHAPSGSSPIGSATTGSSEAIHLGGLAMKQRWRESRQAAGKDVSKPNIIMGANAQVALEKFARYFDVEARLVPVCEESHHCLDLTKVKDLLDENTIGVFCILGSTYTGHFEPVEELAKLLDEYEAETGIDIPIHVDGASGAFIAPFVFPDLKWDFSIPRVVSINTSGHKFGLATAGLGWIVWRDESFLPKYLVFELKYLGGVEQSFTLNFSRPGFEVIQQYYLFLTLGREGFKYTHSSSMSNARLLSRLLELSGYFEVVSDIHRKKGDFNTEPKNFFTSDEATDFNYGLPVVAFKLSKKLKADAPYLQQEMISQLLRAKGYIIPNYPLPPSEGDVEILRVVVRQNMSADLVASLVRDAIHVVEYLYSHNQNLTHAFNSASHMQQNKHHKLKPIKHPKGHRHGSYRGTC</sequence>
<dbReference type="AlphaFoldDB" id="A0A1E4TM36"/>
<dbReference type="GO" id="GO:0004351">
    <property type="term" value="F:glutamate decarboxylase activity"/>
    <property type="evidence" value="ECO:0007669"/>
    <property type="project" value="UniProtKB-EC"/>
</dbReference>
<feature type="modified residue" description="N6-(pyridoxal phosphate)lysine" evidence="7">
    <location>
        <position position="298"/>
    </location>
</feature>
<comment type="similarity">
    <text evidence="2 8">Belongs to the group II decarboxylase family.</text>
</comment>
<keyword evidence="11" id="KW-1185">Reference proteome</keyword>
<evidence type="ECO:0000256" key="2">
    <source>
        <dbReference type="ARBA" id="ARBA00009533"/>
    </source>
</evidence>
<dbReference type="GO" id="GO:0034599">
    <property type="term" value="P:cellular response to oxidative stress"/>
    <property type="evidence" value="ECO:0007669"/>
    <property type="project" value="EnsemblFungi"/>
</dbReference>
<dbReference type="InterPro" id="IPR015424">
    <property type="entry name" value="PyrdxlP-dep_Trfase"/>
</dbReference>
<reference evidence="11" key="1">
    <citation type="submission" date="2016-02" db="EMBL/GenBank/DDBJ databases">
        <title>Comparative genomics of biotechnologically important yeasts.</title>
        <authorList>
            <consortium name="DOE Joint Genome Institute"/>
            <person name="Riley R."/>
            <person name="Haridas S."/>
            <person name="Wolfe K.H."/>
            <person name="Lopes M.R."/>
            <person name="Hittinger C.T."/>
            <person name="Goker M."/>
            <person name="Salamov A."/>
            <person name="Wisecaver J."/>
            <person name="Long T.M."/>
            <person name="Aerts A.L."/>
            <person name="Barry K."/>
            <person name="Choi C."/>
            <person name="Clum A."/>
            <person name="Coughlan A.Y."/>
            <person name="Deshpande S."/>
            <person name="Douglass A.P."/>
            <person name="Hanson S.J."/>
            <person name="Klenk H.-P."/>
            <person name="Labutti K."/>
            <person name="Lapidus A."/>
            <person name="Lindquist E."/>
            <person name="Lipzen A."/>
            <person name="Meier-Kolthoff J.P."/>
            <person name="Ohm R.A."/>
            <person name="Otillar R.P."/>
            <person name="Pangilinan J."/>
            <person name="Peng Y."/>
            <person name="Rokas A."/>
            <person name="Rosa C.A."/>
            <person name="Scheuner C."/>
            <person name="Sibirny A.A."/>
            <person name="Slot J.C."/>
            <person name="Stielow J.B."/>
            <person name="Sun H."/>
            <person name="Kurtzman C.P."/>
            <person name="Blackwell M."/>
            <person name="Jeffries T.W."/>
            <person name="Grigoriev I.V."/>
        </authorList>
    </citation>
    <scope>NUCLEOTIDE SEQUENCE [LARGE SCALE GENOMIC DNA]</scope>
    <source>
        <strain evidence="11">NRRL Y-17796</strain>
    </source>
</reference>
<dbReference type="InterPro" id="IPR015421">
    <property type="entry name" value="PyrdxlP-dep_Trfase_major"/>
</dbReference>
<dbReference type="GO" id="GO:0030170">
    <property type="term" value="F:pyridoxal phosphate binding"/>
    <property type="evidence" value="ECO:0007669"/>
    <property type="project" value="InterPro"/>
</dbReference>
<gene>
    <name evidence="10" type="ORF">CANCADRAFT_90990</name>
</gene>
<dbReference type="Gene3D" id="3.90.1150.160">
    <property type="match status" value="1"/>
</dbReference>
<evidence type="ECO:0000313" key="10">
    <source>
        <dbReference type="EMBL" id="ODV92708.1"/>
    </source>
</evidence>
<dbReference type="NCBIfam" id="TIGR01788">
    <property type="entry name" value="Glu-decarb-GAD"/>
    <property type="match status" value="1"/>
</dbReference>
<dbReference type="Gene3D" id="3.40.640.10">
    <property type="entry name" value="Type I PLP-dependent aspartate aminotransferase-like (Major domain)"/>
    <property type="match status" value="1"/>
</dbReference>
<dbReference type="OrthoDB" id="5152799at2759"/>
<comment type="cofactor">
    <cofactor evidence="1 7 8">
        <name>pyridoxal 5'-phosphate</name>
        <dbReference type="ChEBI" id="CHEBI:597326"/>
    </cofactor>
</comment>
<comment type="catalytic activity">
    <reaction evidence="6 9">
        <text>L-glutamate + H(+) = 4-aminobutanoate + CO2</text>
        <dbReference type="Rhea" id="RHEA:17785"/>
        <dbReference type="ChEBI" id="CHEBI:15378"/>
        <dbReference type="ChEBI" id="CHEBI:16526"/>
        <dbReference type="ChEBI" id="CHEBI:29985"/>
        <dbReference type="ChEBI" id="CHEBI:59888"/>
        <dbReference type="EC" id="4.1.1.15"/>
    </reaction>
</comment>
<dbReference type="SUPFAM" id="SSF53383">
    <property type="entry name" value="PLP-dependent transferases"/>
    <property type="match status" value="1"/>
</dbReference>
<proteinExistence type="inferred from homology"/>
<dbReference type="InterPro" id="IPR002129">
    <property type="entry name" value="PyrdxlP-dep_de-COase"/>
</dbReference>
<name>A0A1E4TM36_9ASCO</name>
<evidence type="ECO:0000313" key="11">
    <source>
        <dbReference type="Proteomes" id="UP000095023"/>
    </source>
</evidence>
<dbReference type="FunFam" id="3.40.640.10:FF:000017">
    <property type="entry name" value="Glutamate decarboxylase"/>
    <property type="match status" value="1"/>
</dbReference>